<feature type="domain" description="DNA primase large subunit C-terminal" evidence="10">
    <location>
        <begin position="259"/>
        <end position="432"/>
    </location>
</feature>
<dbReference type="InterPro" id="IPR007238">
    <property type="entry name" value="DNA_primase_lsu_euk/arc"/>
</dbReference>
<keyword evidence="5" id="KW-0235">DNA replication</keyword>
<keyword evidence="6" id="KW-0479">Metal-binding</keyword>
<dbReference type="GO" id="GO:0006269">
    <property type="term" value="P:DNA replication, synthesis of primer"/>
    <property type="evidence" value="ECO:0007669"/>
    <property type="project" value="UniProtKB-KW"/>
</dbReference>
<dbReference type="GO" id="GO:0003677">
    <property type="term" value="F:DNA binding"/>
    <property type="evidence" value="ECO:0007669"/>
    <property type="project" value="UniProtKB-KW"/>
</dbReference>
<dbReference type="Proteomes" id="UP001146793">
    <property type="component" value="Unassembled WGS sequence"/>
</dbReference>
<dbReference type="AlphaFoldDB" id="A0AAV7ZJB4"/>
<evidence type="ECO:0000256" key="6">
    <source>
        <dbReference type="ARBA" id="ARBA00022723"/>
    </source>
</evidence>
<dbReference type="EMBL" id="JANTQA010000029">
    <property type="protein sequence ID" value="KAJ3441259.1"/>
    <property type="molecule type" value="Genomic_DNA"/>
</dbReference>
<comment type="similarity">
    <text evidence="2">Belongs to the eukaryotic-type primase large subunit family.</text>
</comment>
<keyword evidence="7" id="KW-0408">Iron</keyword>
<evidence type="ECO:0000256" key="7">
    <source>
        <dbReference type="ARBA" id="ARBA00023004"/>
    </source>
</evidence>
<protein>
    <submittedName>
        <fullName evidence="11">DNA primase large subunit</fullName>
    </submittedName>
</protein>
<keyword evidence="9" id="KW-0238">DNA-binding</keyword>
<dbReference type="InterPro" id="IPR016558">
    <property type="entry name" value="DNA_primase_lsu_euk"/>
</dbReference>
<accession>A0AAV7ZJB4</accession>
<proteinExistence type="inferred from homology"/>
<organism evidence="11 12">
    <name type="scientific">Anaeramoeba flamelloides</name>
    <dbReference type="NCBI Taxonomy" id="1746091"/>
    <lineage>
        <taxon>Eukaryota</taxon>
        <taxon>Metamonada</taxon>
        <taxon>Anaeramoebidae</taxon>
        <taxon>Anaeramoeba</taxon>
    </lineage>
</organism>
<dbReference type="Gene3D" id="1.20.930.80">
    <property type="match status" value="1"/>
</dbReference>
<evidence type="ECO:0000313" key="11">
    <source>
        <dbReference type="EMBL" id="KAJ3441259.1"/>
    </source>
</evidence>
<dbReference type="GO" id="GO:0051539">
    <property type="term" value="F:4 iron, 4 sulfur cluster binding"/>
    <property type="evidence" value="ECO:0007669"/>
    <property type="project" value="UniProtKB-KW"/>
</dbReference>
<dbReference type="GO" id="GO:0046872">
    <property type="term" value="F:metal ion binding"/>
    <property type="evidence" value="ECO:0007669"/>
    <property type="project" value="UniProtKB-KW"/>
</dbReference>
<dbReference type="PANTHER" id="PTHR10537:SF3">
    <property type="entry name" value="DNA PRIMASE LARGE SUBUNIT"/>
    <property type="match status" value="1"/>
</dbReference>
<evidence type="ECO:0000256" key="1">
    <source>
        <dbReference type="ARBA" id="ARBA00001966"/>
    </source>
</evidence>
<dbReference type="Pfam" id="PF04104">
    <property type="entry name" value="DNA_primase_lrg"/>
    <property type="match status" value="1"/>
</dbReference>
<sequence>MNKVEFTPKSNSQENVLSFYKEPPNQDIEMSLLGKYANERLQVLREIEGAKLQGLKPTSKEVMKVITKHLPIRSQATKKEVEKDQISHFILRLAFSQTEESRRWFLSNETSLFKCRWGMLSSNERQSFLKRINFGHKFFKIKNEKLREELEGFVDLENNRFCKVPFEDVPDMVAMKRVFISEGFAYVCESNVISILGKMFNNHLMDCLSLSSKFLPQIWQDKRMKKLLDGLKDSYSQSELASSYFSTSKVNLKDLVWLSARSFPPCMERLHTSLKQQHHLRHWGRMQYGLFLKGIGLSLEDSLIFWKNEFTKKMNTKTFDTEYGYNIRHNYGKEGKCTNYTPYSCSKIINLSSSPSEFHGCIFRTVKHESLALKLETVGQDQPERVQKILQLSQNKHFQIACQQYWLLRHPKETTGEPISTLTGTIHPNSYYNNSIEYYKRIQEQSKNKKLTQNQTNQK</sequence>
<evidence type="ECO:0000256" key="3">
    <source>
        <dbReference type="ARBA" id="ARBA00022485"/>
    </source>
</evidence>
<comment type="cofactor">
    <cofactor evidence="1">
        <name>[4Fe-4S] cluster</name>
        <dbReference type="ChEBI" id="CHEBI:49883"/>
    </cofactor>
</comment>
<gene>
    <name evidence="11" type="ORF">M0812_13265</name>
</gene>
<keyword evidence="4" id="KW-0639">Primosome</keyword>
<evidence type="ECO:0000259" key="10">
    <source>
        <dbReference type="Pfam" id="PF04104"/>
    </source>
</evidence>
<keyword evidence="8" id="KW-0411">Iron-sulfur</keyword>
<evidence type="ECO:0000256" key="8">
    <source>
        <dbReference type="ARBA" id="ARBA00023014"/>
    </source>
</evidence>
<evidence type="ECO:0000256" key="5">
    <source>
        <dbReference type="ARBA" id="ARBA00022705"/>
    </source>
</evidence>
<keyword evidence="3" id="KW-0004">4Fe-4S</keyword>
<reference evidence="11" key="1">
    <citation type="submission" date="2022-08" db="EMBL/GenBank/DDBJ databases">
        <title>Novel sulphate-reducing endosymbionts in the free-living metamonad Anaeramoeba.</title>
        <authorList>
            <person name="Jerlstrom-Hultqvist J."/>
            <person name="Cepicka I."/>
            <person name="Gallot-Lavallee L."/>
            <person name="Salas-Leiva D."/>
            <person name="Curtis B.A."/>
            <person name="Zahonova K."/>
            <person name="Pipaliya S."/>
            <person name="Dacks J."/>
            <person name="Roger A.J."/>
        </authorList>
    </citation>
    <scope>NUCLEOTIDE SEQUENCE</scope>
    <source>
        <strain evidence="11">Busselton2</strain>
    </source>
</reference>
<evidence type="ECO:0000313" key="12">
    <source>
        <dbReference type="Proteomes" id="UP001146793"/>
    </source>
</evidence>
<dbReference type="Pfam" id="PF26466">
    <property type="entry name" value="DNA_primase_lrg_N"/>
    <property type="match status" value="1"/>
</dbReference>
<dbReference type="GO" id="GO:0006270">
    <property type="term" value="P:DNA replication initiation"/>
    <property type="evidence" value="ECO:0007669"/>
    <property type="project" value="TreeGrafter"/>
</dbReference>
<dbReference type="PANTHER" id="PTHR10537">
    <property type="entry name" value="DNA PRIMASE LARGE SUBUNIT"/>
    <property type="match status" value="1"/>
</dbReference>
<evidence type="ECO:0000256" key="2">
    <source>
        <dbReference type="ARBA" id="ARBA00010564"/>
    </source>
</evidence>
<comment type="caution">
    <text evidence="11">The sequence shown here is derived from an EMBL/GenBank/DDBJ whole genome shotgun (WGS) entry which is preliminary data.</text>
</comment>
<dbReference type="CDD" id="cd07322">
    <property type="entry name" value="PriL_PriS_Eukaryotic"/>
    <property type="match status" value="1"/>
</dbReference>
<dbReference type="InterPro" id="IPR058560">
    <property type="entry name" value="DNA_primase_C"/>
</dbReference>
<name>A0AAV7ZJB4_9EUKA</name>
<evidence type="ECO:0000256" key="9">
    <source>
        <dbReference type="ARBA" id="ARBA00023125"/>
    </source>
</evidence>
<dbReference type="GO" id="GO:0005658">
    <property type="term" value="C:alpha DNA polymerase:primase complex"/>
    <property type="evidence" value="ECO:0007669"/>
    <property type="project" value="TreeGrafter"/>
</dbReference>
<evidence type="ECO:0000256" key="4">
    <source>
        <dbReference type="ARBA" id="ARBA00022515"/>
    </source>
</evidence>